<name>A0A0K2UG68_LEPSM</name>
<dbReference type="EMBL" id="HACA01019576">
    <property type="protein sequence ID" value="CDW36937.1"/>
    <property type="molecule type" value="Transcribed_RNA"/>
</dbReference>
<organism evidence="1">
    <name type="scientific">Lepeophtheirus salmonis</name>
    <name type="common">Salmon louse</name>
    <name type="synonym">Caligus salmonis</name>
    <dbReference type="NCBI Taxonomy" id="72036"/>
    <lineage>
        <taxon>Eukaryota</taxon>
        <taxon>Metazoa</taxon>
        <taxon>Ecdysozoa</taxon>
        <taxon>Arthropoda</taxon>
        <taxon>Crustacea</taxon>
        <taxon>Multicrustacea</taxon>
        <taxon>Hexanauplia</taxon>
        <taxon>Copepoda</taxon>
        <taxon>Siphonostomatoida</taxon>
        <taxon>Caligidae</taxon>
        <taxon>Lepeophtheirus</taxon>
    </lineage>
</organism>
<dbReference type="AlphaFoldDB" id="A0A0K2UG68"/>
<accession>A0A0K2UG68</accession>
<protein>
    <submittedName>
        <fullName evidence="1">Uncharacterized protein</fullName>
    </submittedName>
</protein>
<proteinExistence type="predicted"/>
<reference evidence="1" key="1">
    <citation type="submission" date="2014-05" db="EMBL/GenBank/DDBJ databases">
        <authorList>
            <person name="Chronopoulou M."/>
        </authorList>
    </citation>
    <scope>NUCLEOTIDE SEQUENCE</scope>
    <source>
        <tissue evidence="1">Whole organism</tissue>
    </source>
</reference>
<sequence length="50" mass="5770">MNTCISKNSIRDWNQKHNKSDSIKTLAVFHTLKDSGPFATDLVFHFFNSQ</sequence>
<evidence type="ECO:0000313" key="1">
    <source>
        <dbReference type="EMBL" id="CDW36937.1"/>
    </source>
</evidence>